<dbReference type="FunFam" id="1.10.8.10:FF:000036">
    <property type="entry name" value="Toll-interacting protein-like Protein"/>
    <property type="match status" value="1"/>
</dbReference>
<dbReference type="InterPro" id="IPR003892">
    <property type="entry name" value="CUE"/>
</dbReference>
<dbReference type="PANTHER" id="PTHR16461">
    <property type="entry name" value="TOLL-INTERACTING PROTEIN"/>
    <property type="match status" value="1"/>
</dbReference>
<sequence>MPGMVQYPASTGNTAFPLGFDCSCTHFLGTNPRSLASVSKPRRTFFVQVQEMFPGMDAEVIRGVLETHRGNKDASVNALLSMNATA</sequence>
<evidence type="ECO:0000313" key="4">
    <source>
        <dbReference type="Proteomes" id="UP000001555"/>
    </source>
</evidence>
<protein>
    <recommendedName>
        <fullName evidence="1">CUE domain-containing protein</fullName>
    </recommendedName>
</protein>
<evidence type="ECO:0000313" key="2">
    <source>
        <dbReference type="EMBL" id="EEC03301.1"/>
    </source>
</evidence>
<reference evidence="2 4" key="1">
    <citation type="submission" date="2008-03" db="EMBL/GenBank/DDBJ databases">
        <title>Annotation of Ixodes scapularis.</title>
        <authorList>
            <consortium name="Ixodes scapularis Genome Project Consortium"/>
            <person name="Caler E."/>
            <person name="Hannick L.I."/>
            <person name="Bidwell S."/>
            <person name="Joardar V."/>
            <person name="Thiagarajan M."/>
            <person name="Amedeo P."/>
            <person name="Galinsky K.J."/>
            <person name="Schobel S."/>
            <person name="Inman J."/>
            <person name="Hostetler J."/>
            <person name="Miller J."/>
            <person name="Hammond M."/>
            <person name="Megy K."/>
            <person name="Lawson D."/>
            <person name="Kodira C."/>
            <person name="Sutton G."/>
            <person name="Meyer J."/>
            <person name="Hill C.A."/>
            <person name="Birren B."/>
            <person name="Nene V."/>
            <person name="Collins F."/>
            <person name="Alarcon-Chaidez F."/>
            <person name="Wikel S."/>
            <person name="Strausberg R."/>
        </authorList>
    </citation>
    <scope>NUCLEOTIDE SEQUENCE [LARGE SCALE GENOMIC DNA]</scope>
    <source>
        <strain evidence="4">Wikel</strain>
        <strain evidence="2">Wikel colony</strain>
    </source>
</reference>
<dbReference type="PANTHER" id="PTHR16461:SF5">
    <property type="entry name" value="TOLL-INTERACTING PROTEIN"/>
    <property type="match status" value="1"/>
</dbReference>
<dbReference type="PROSITE" id="PS51140">
    <property type="entry name" value="CUE"/>
    <property type="match status" value="1"/>
</dbReference>
<gene>
    <name evidence="2" type="ORF">IscW_ISCW002272</name>
</gene>
<dbReference type="CDD" id="cd14363">
    <property type="entry name" value="CUE_TOLIP"/>
    <property type="match status" value="1"/>
</dbReference>
<dbReference type="HOGENOM" id="CLU_2500403_0_0_1"/>
<dbReference type="SUPFAM" id="SSF46934">
    <property type="entry name" value="UBA-like"/>
    <property type="match status" value="1"/>
</dbReference>
<dbReference type="EnsemblMetazoa" id="ISCW002272-RA">
    <property type="protein sequence ID" value="ISCW002272-PA"/>
    <property type="gene ID" value="ISCW002272"/>
</dbReference>
<evidence type="ECO:0000259" key="1">
    <source>
        <dbReference type="PROSITE" id="PS51140"/>
    </source>
</evidence>
<proteinExistence type="predicted"/>
<dbReference type="Gene3D" id="1.10.8.10">
    <property type="entry name" value="DNA helicase RuvA subunit, C-terminal domain"/>
    <property type="match status" value="1"/>
</dbReference>
<reference evidence="3" key="2">
    <citation type="submission" date="2020-05" db="UniProtKB">
        <authorList>
            <consortium name="EnsemblMetazoa"/>
        </authorList>
    </citation>
    <scope>IDENTIFICATION</scope>
    <source>
        <strain evidence="3">wikel</strain>
    </source>
</reference>
<dbReference type="OrthoDB" id="9942608at2759"/>
<organism>
    <name type="scientific">Ixodes scapularis</name>
    <name type="common">Black-legged tick</name>
    <name type="synonym">Deer tick</name>
    <dbReference type="NCBI Taxonomy" id="6945"/>
    <lineage>
        <taxon>Eukaryota</taxon>
        <taxon>Metazoa</taxon>
        <taxon>Ecdysozoa</taxon>
        <taxon>Arthropoda</taxon>
        <taxon>Chelicerata</taxon>
        <taxon>Arachnida</taxon>
        <taxon>Acari</taxon>
        <taxon>Parasitiformes</taxon>
        <taxon>Ixodida</taxon>
        <taxon>Ixodoidea</taxon>
        <taxon>Ixodidae</taxon>
        <taxon>Ixodinae</taxon>
        <taxon>Ixodes</taxon>
    </lineage>
</organism>
<dbReference type="EMBL" id="ABJB010318141">
    <property type="status" value="NOT_ANNOTATED_CDS"/>
    <property type="molecule type" value="Genomic_DNA"/>
</dbReference>
<dbReference type="PaxDb" id="6945-B7P9M9"/>
<dbReference type="EMBL" id="ABJB010336662">
    <property type="status" value="NOT_ANNOTATED_CDS"/>
    <property type="molecule type" value="Genomic_DNA"/>
</dbReference>
<dbReference type="EMBL" id="DS665357">
    <property type="protein sequence ID" value="EEC03301.1"/>
    <property type="molecule type" value="Genomic_DNA"/>
</dbReference>
<dbReference type="GO" id="GO:0043130">
    <property type="term" value="F:ubiquitin binding"/>
    <property type="evidence" value="ECO:0007669"/>
    <property type="project" value="InterPro"/>
</dbReference>
<dbReference type="AlphaFoldDB" id="B7P9M9"/>
<accession>B7P9M9</accession>
<evidence type="ECO:0000313" key="3">
    <source>
        <dbReference type="EnsemblMetazoa" id="ISCW002272-PA"/>
    </source>
</evidence>
<keyword evidence="4" id="KW-1185">Reference proteome</keyword>
<feature type="domain" description="CUE" evidence="1">
    <location>
        <begin position="41"/>
        <end position="84"/>
    </location>
</feature>
<dbReference type="VEuPathDB" id="VectorBase:ISCW002272"/>
<dbReference type="Pfam" id="PF02845">
    <property type="entry name" value="CUE"/>
    <property type="match status" value="1"/>
</dbReference>
<dbReference type="VEuPathDB" id="VectorBase:ISCP_017220"/>
<dbReference type="InterPro" id="IPR041799">
    <property type="entry name" value="TOLIP_CUE"/>
</dbReference>
<name>B7P9M9_IXOSC</name>
<dbReference type="VEuPathDB" id="VectorBase:ISCI002272"/>
<dbReference type="EMBL" id="ABJB010196321">
    <property type="status" value="NOT_ANNOTATED_CDS"/>
    <property type="molecule type" value="Genomic_DNA"/>
</dbReference>
<dbReference type="Proteomes" id="UP000001555">
    <property type="component" value="Unassembled WGS sequence"/>
</dbReference>
<dbReference type="InParanoid" id="B7P9M9"/>
<dbReference type="InterPro" id="IPR009060">
    <property type="entry name" value="UBA-like_sf"/>
</dbReference>
<dbReference type="SMART" id="SM00546">
    <property type="entry name" value="CUE"/>
    <property type="match status" value="1"/>
</dbReference>